<evidence type="ECO:0000313" key="1">
    <source>
        <dbReference type="EMBL" id="CAG8443942.1"/>
    </source>
</evidence>
<gene>
    <name evidence="1" type="ORF">SCALOS_LOCUS808</name>
</gene>
<keyword evidence="2" id="KW-1185">Reference proteome</keyword>
<protein>
    <submittedName>
        <fullName evidence="1">5356_t:CDS:1</fullName>
    </submittedName>
</protein>
<proteinExistence type="predicted"/>
<sequence length="197" mass="21321">MHILIAVIISSALAFHGLRNKSLSTSGALCSFFAGIGTLSNDWLVFTVYKAERKKQLEEDYHDGGQRTAMQVACSAFTGTIICLIHQYYYGGQLKCFLNDRTNGGVSPLGLFASILGGFVIGISAVIYIYFADGCNRLYIEVIPVASIAGLIGSIIDSILGATVQISMYSEKSHKITNSMTEKTKLVSGFNLLDNNQ</sequence>
<evidence type="ECO:0000313" key="2">
    <source>
        <dbReference type="Proteomes" id="UP000789860"/>
    </source>
</evidence>
<dbReference type="Proteomes" id="UP000789860">
    <property type="component" value="Unassembled WGS sequence"/>
</dbReference>
<name>A0ACA9JZE9_9GLOM</name>
<organism evidence="1 2">
    <name type="scientific">Scutellospora calospora</name>
    <dbReference type="NCBI Taxonomy" id="85575"/>
    <lineage>
        <taxon>Eukaryota</taxon>
        <taxon>Fungi</taxon>
        <taxon>Fungi incertae sedis</taxon>
        <taxon>Mucoromycota</taxon>
        <taxon>Glomeromycotina</taxon>
        <taxon>Glomeromycetes</taxon>
        <taxon>Diversisporales</taxon>
        <taxon>Gigasporaceae</taxon>
        <taxon>Scutellospora</taxon>
    </lineage>
</organism>
<comment type="caution">
    <text evidence="1">The sequence shown here is derived from an EMBL/GenBank/DDBJ whole genome shotgun (WGS) entry which is preliminary data.</text>
</comment>
<accession>A0ACA9JZE9</accession>
<dbReference type="EMBL" id="CAJVPM010000414">
    <property type="protein sequence ID" value="CAG8443942.1"/>
    <property type="molecule type" value="Genomic_DNA"/>
</dbReference>
<feature type="non-terminal residue" evidence="1">
    <location>
        <position position="197"/>
    </location>
</feature>
<reference evidence="1" key="1">
    <citation type="submission" date="2021-06" db="EMBL/GenBank/DDBJ databases">
        <authorList>
            <person name="Kallberg Y."/>
            <person name="Tangrot J."/>
            <person name="Rosling A."/>
        </authorList>
    </citation>
    <scope>NUCLEOTIDE SEQUENCE</scope>
    <source>
        <strain evidence="1">AU212A</strain>
    </source>
</reference>